<accession>A0A1A8VMD6</accession>
<dbReference type="InterPro" id="IPR001012">
    <property type="entry name" value="UBX_dom"/>
</dbReference>
<dbReference type="Proteomes" id="UP000078560">
    <property type="component" value="Unassembled WGS sequence"/>
</dbReference>
<dbReference type="Gene3D" id="3.10.20.90">
    <property type="entry name" value="Phosphatidylinositol 3-kinase Catalytic Subunit, Chain A, domain 1"/>
    <property type="match status" value="1"/>
</dbReference>
<reference evidence="5 6" key="1">
    <citation type="submission" date="2016-05" db="EMBL/GenBank/DDBJ databases">
        <authorList>
            <person name="Naeem Raeece"/>
        </authorList>
    </citation>
    <scope>NUCLEOTIDE SEQUENCE [LARGE SCALE GENOMIC DNA]</scope>
</reference>
<evidence type="ECO:0000259" key="2">
    <source>
        <dbReference type="PROSITE" id="PS51399"/>
    </source>
</evidence>
<dbReference type="Proteomes" id="UP000078546">
    <property type="component" value="Unassembled WGS sequence"/>
</dbReference>
<dbReference type="PROSITE" id="PS50033">
    <property type="entry name" value="UBX"/>
    <property type="match status" value="1"/>
</dbReference>
<dbReference type="Pfam" id="PF08059">
    <property type="entry name" value="SEP"/>
    <property type="match status" value="1"/>
</dbReference>
<name>A0A1A8VMD6_PLAOA</name>
<dbReference type="Pfam" id="PF04733">
    <property type="entry name" value="Coatomer_E"/>
    <property type="match status" value="1"/>
</dbReference>
<dbReference type="EMBL" id="FLQV01000023">
    <property type="protein sequence ID" value="SBS80436.1"/>
    <property type="molecule type" value="Genomic_DNA"/>
</dbReference>
<protein>
    <submittedName>
        <fullName evidence="3">Ubiquitin regulatory protein, putative</fullName>
    </submittedName>
</protein>
<dbReference type="SUPFAM" id="SSF102848">
    <property type="entry name" value="NSFL1 (p97 ATPase) cofactor p47, SEP domain"/>
    <property type="match status" value="1"/>
</dbReference>
<feature type="domain" description="UBX" evidence="1">
    <location>
        <begin position="165"/>
        <end position="231"/>
    </location>
</feature>
<dbReference type="GO" id="GO:0005634">
    <property type="term" value="C:nucleus"/>
    <property type="evidence" value="ECO:0007669"/>
    <property type="project" value="TreeGrafter"/>
</dbReference>
<evidence type="ECO:0000313" key="3">
    <source>
        <dbReference type="EMBL" id="SBS79902.1"/>
    </source>
</evidence>
<dbReference type="PANTHER" id="PTHR23333">
    <property type="entry name" value="UBX DOMAIN CONTAINING PROTEIN"/>
    <property type="match status" value="1"/>
</dbReference>
<sequence>MSNIRSLSDLRKDEKKNKERVSLYTGGHNSGLEVENSDDEFVQNYFTSKLPESCRQITLYKNGFIVDNGEFRDLEIEENKKFMENIEAGILPKEFSGVDKTLNVAIKDKSNEIYAKEKCTGENSLYKGQGIKLGSNNSSGMSEEEINKLVSTCSPNDIMKINIDENKPTTILHIRLYNGKKVTQKFNYDHTVEDLFQYVHSYTPINFSLAFDFPLKPIERSEKTLESAQLLVACGKCANSDVGNVPISKRNKREATFRSLKIGSLYNGYPFTVRRVAHDFPAHARAHASTNAQFIRDFFHGGFNKYCLANYEKMKEGEEKKEAEEYIYQIYMINNMKHDLILGLKNEKEKNENLYMLYLYYKYYYMGEKENVLTQLKGLNSSSTSGIILKSRILFDNDLMDECFELLDSNSMEGGYIDVGTMQSGILEVSAAKIIFLLYINRNDLVEEMINDYLKMNDEIPIVKIVLAIFNLYNDNSKEAFLIFDDLESLFSSTVNECSFVILNGKGVSNILNYEFTDAKEFLKGALKNEEMNCGDVIYNLITCSLYLYELEEANEYLNKLYNSYPSHDSLNVLKNIDYEVDNFVAEF</sequence>
<organism evidence="3 6">
    <name type="scientific">Plasmodium ovale curtisi</name>
    <dbReference type="NCBI Taxonomy" id="864141"/>
    <lineage>
        <taxon>Eukaryota</taxon>
        <taxon>Sar</taxon>
        <taxon>Alveolata</taxon>
        <taxon>Apicomplexa</taxon>
        <taxon>Aconoidasida</taxon>
        <taxon>Haemosporida</taxon>
        <taxon>Plasmodiidae</taxon>
        <taxon>Plasmodium</taxon>
        <taxon>Plasmodium (Plasmodium)</taxon>
    </lineage>
</organism>
<dbReference type="GO" id="GO:0007030">
    <property type="term" value="P:Golgi organization"/>
    <property type="evidence" value="ECO:0007669"/>
    <property type="project" value="TreeGrafter"/>
</dbReference>
<proteinExistence type="predicted"/>
<dbReference type="PANTHER" id="PTHR23333:SF20">
    <property type="entry name" value="NSFL1 COFACTOR P47"/>
    <property type="match status" value="1"/>
</dbReference>
<dbReference type="SUPFAM" id="SSF54236">
    <property type="entry name" value="Ubiquitin-like"/>
    <property type="match status" value="1"/>
</dbReference>
<dbReference type="Pfam" id="PF00789">
    <property type="entry name" value="UBX"/>
    <property type="match status" value="1"/>
</dbReference>
<evidence type="ECO:0000259" key="1">
    <source>
        <dbReference type="PROSITE" id="PS50033"/>
    </source>
</evidence>
<dbReference type="CDD" id="cd01770">
    <property type="entry name" value="UBX_UBXN2"/>
    <property type="match status" value="1"/>
</dbReference>
<dbReference type="GO" id="GO:0043130">
    <property type="term" value="F:ubiquitin binding"/>
    <property type="evidence" value="ECO:0007669"/>
    <property type="project" value="TreeGrafter"/>
</dbReference>
<dbReference type="GO" id="GO:0061025">
    <property type="term" value="P:membrane fusion"/>
    <property type="evidence" value="ECO:0007669"/>
    <property type="project" value="TreeGrafter"/>
</dbReference>
<evidence type="ECO:0000313" key="5">
    <source>
        <dbReference type="Proteomes" id="UP000078546"/>
    </source>
</evidence>
<dbReference type="EMBL" id="FLQU01000010">
    <property type="protein sequence ID" value="SBS79902.1"/>
    <property type="molecule type" value="Genomic_DNA"/>
</dbReference>
<dbReference type="InterPro" id="IPR029071">
    <property type="entry name" value="Ubiquitin-like_domsf"/>
</dbReference>
<evidence type="ECO:0000313" key="6">
    <source>
        <dbReference type="Proteomes" id="UP000078560"/>
    </source>
</evidence>
<dbReference type="Gene3D" id="3.30.420.210">
    <property type="entry name" value="SEP domain"/>
    <property type="match status" value="1"/>
</dbReference>
<dbReference type="SMART" id="SM00553">
    <property type="entry name" value="SEP"/>
    <property type="match status" value="1"/>
</dbReference>
<dbReference type="AlphaFoldDB" id="A0A1A8VMD6"/>
<feature type="domain" description="SEP" evidence="2">
    <location>
        <begin position="52"/>
        <end position="115"/>
    </location>
</feature>
<dbReference type="GO" id="GO:0031468">
    <property type="term" value="P:nuclear membrane reassembly"/>
    <property type="evidence" value="ECO:0007669"/>
    <property type="project" value="TreeGrafter"/>
</dbReference>
<dbReference type="GO" id="GO:0005829">
    <property type="term" value="C:cytosol"/>
    <property type="evidence" value="ECO:0007669"/>
    <property type="project" value="TreeGrafter"/>
</dbReference>
<gene>
    <name evidence="4" type="ORF">POVCU1_000930</name>
    <name evidence="3" type="ORF">POVCU2_0000880</name>
</gene>
<dbReference type="GO" id="GO:0000045">
    <property type="term" value="P:autophagosome assembly"/>
    <property type="evidence" value="ECO:0007669"/>
    <property type="project" value="TreeGrafter"/>
</dbReference>
<dbReference type="InterPro" id="IPR036241">
    <property type="entry name" value="NSFL1C_SEP_dom_sf"/>
</dbReference>
<dbReference type="SUPFAM" id="SSF48452">
    <property type="entry name" value="TPR-like"/>
    <property type="match status" value="1"/>
</dbReference>
<dbReference type="InterPro" id="IPR011990">
    <property type="entry name" value="TPR-like_helical_dom_sf"/>
</dbReference>
<dbReference type="GO" id="GO:0043161">
    <property type="term" value="P:proteasome-mediated ubiquitin-dependent protein catabolic process"/>
    <property type="evidence" value="ECO:0007669"/>
    <property type="project" value="TreeGrafter"/>
</dbReference>
<dbReference type="Gene3D" id="1.25.40.10">
    <property type="entry name" value="Tetratricopeptide repeat domain"/>
    <property type="match status" value="1"/>
</dbReference>
<reference evidence="3" key="2">
    <citation type="submission" date="2016-05" db="EMBL/GenBank/DDBJ databases">
        <authorList>
            <person name="Lavstsen T."/>
            <person name="Jespersen J.S."/>
        </authorList>
    </citation>
    <scope>NUCLEOTIDE SEQUENCE [LARGE SCALE GENOMIC DNA]</scope>
</reference>
<dbReference type="PROSITE" id="PS51399">
    <property type="entry name" value="SEP"/>
    <property type="match status" value="1"/>
</dbReference>
<dbReference type="InterPro" id="IPR012989">
    <property type="entry name" value="SEP_domain"/>
</dbReference>
<evidence type="ECO:0000313" key="4">
    <source>
        <dbReference type="EMBL" id="SBS80436.1"/>
    </source>
</evidence>